<dbReference type="Proteomes" id="UP000199144">
    <property type="component" value="Unassembled WGS sequence"/>
</dbReference>
<dbReference type="RefSeq" id="WP_165610040.1">
    <property type="nucleotide sequence ID" value="NZ_FOTQ01000003.1"/>
</dbReference>
<sequence>MLHGLGGLGNDLATLQAALEGISQAVYGGAMKRIYDIDDRAFLPWRFFGQSKSVIAAL</sequence>
<organism evidence="1 2">
    <name type="scientific">Shimia aestuarii</name>
    <dbReference type="NCBI Taxonomy" id="254406"/>
    <lineage>
        <taxon>Bacteria</taxon>
        <taxon>Pseudomonadati</taxon>
        <taxon>Pseudomonadota</taxon>
        <taxon>Alphaproteobacteria</taxon>
        <taxon>Rhodobacterales</taxon>
        <taxon>Roseobacteraceae</taxon>
    </lineage>
</organism>
<evidence type="ECO:0000313" key="2">
    <source>
        <dbReference type="Proteomes" id="UP000199144"/>
    </source>
</evidence>
<keyword evidence="2" id="KW-1185">Reference proteome</keyword>
<reference evidence="1 2" key="1">
    <citation type="submission" date="2016-10" db="EMBL/GenBank/DDBJ databases">
        <authorList>
            <person name="de Groot N.N."/>
        </authorList>
    </citation>
    <scope>NUCLEOTIDE SEQUENCE [LARGE SCALE GENOMIC DNA]</scope>
    <source>
        <strain evidence="1 2">DSM 15283</strain>
    </source>
</reference>
<accession>A0A1I4MF37</accession>
<proteinExistence type="predicted"/>
<name>A0A1I4MF37_9RHOB</name>
<dbReference type="AlphaFoldDB" id="A0A1I4MF37"/>
<dbReference type="EMBL" id="FOTQ01000003">
    <property type="protein sequence ID" value="SFM01849.1"/>
    <property type="molecule type" value="Genomic_DNA"/>
</dbReference>
<dbReference type="STRING" id="254406.SAMN04488042_10348"/>
<protein>
    <submittedName>
        <fullName evidence="1">Uncharacterized protein</fullName>
    </submittedName>
</protein>
<gene>
    <name evidence="1" type="ORF">SAMN04488042_10348</name>
</gene>
<evidence type="ECO:0000313" key="1">
    <source>
        <dbReference type="EMBL" id="SFM01849.1"/>
    </source>
</evidence>